<evidence type="ECO:0000256" key="2">
    <source>
        <dbReference type="PROSITE-ProRule" id="PRU00335"/>
    </source>
</evidence>
<dbReference type="InterPro" id="IPR001647">
    <property type="entry name" value="HTH_TetR"/>
</dbReference>
<dbReference type="SUPFAM" id="SSF46689">
    <property type="entry name" value="Homeodomain-like"/>
    <property type="match status" value="1"/>
</dbReference>
<keyword evidence="1 2" id="KW-0238">DNA-binding</keyword>
<organism evidence="4 5">
    <name type="scientific">Rhizomicrobium electricum</name>
    <dbReference type="NCBI Taxonomy" id="480070"/>
    <lineage>
        <taxon>Bacteria</taxon>
        <taxon>Pseudomonadati</taxon>
        <taxon>Pseudomonadota</taxon>
        <taxon>Alphaproteobacteria</taxon>
        <taxon>Micropepsales</taxon>
        <taxon>Micropepsaceae</taxon>
        <taxon>Rhizomicrobium</taxon>
    </lineage>
</organism>
<proteinExistence type="predicted"/>
<feature type="domain" description="HTH tetR-type" evidence="3">
    <location>
        <begin position="16"/>
        <end position="76"/>
    </location>
</feature>
<dbReference type="Gene3D" id="1.10.357.10">
    <property type="entry name" value="Tetracycline Repressor, domain 2"/>
    <property type="match status" value="1"/>
</dbReference>
<evidence type="ECO:0000313" key="4">
    <source>
        <dbReference type="EMBL" id="GAA0573733.1"/>
    </source>
</evidence>
<dbReference type="InterPro" id="IPR009057">
    <property type="entry name" value="Homeodomain-like_sf"/>
</dbReference>
<sequence>MDASARFQLGAMDQRNGSLNKIKAAGRKLFLSRGYHETRPQDIAREAGLGHGTFYLHYRDKRDCFLAFLDDARMEFCSYMRIHVSRGDTIEQTIANTLETIYAFSDQNPGLLNAVMADDVLFDAEGTHPSSAMQLWSTEWALMLGEDGGNSDKLSACEPNIVGQAVLGAINSCRLQSDRQNVSREQVKAILIQLLTRALTDPSDRGVREQS</sequence>
<dbReference type="RefSeq" id="WP_208393907.1">
    <property type="nucleotide sequence ID" value="NZ_BAAADD010000006.1"/>
</dbReference>
<dbReference type="PRINTS" id="PR00455">
    <property type="entry name" value="HTHTETR"/>
</dbReference>
<comment type="caution">
    <text evidence="4">The sequence shown here is derived from an EMBL/GenBank/DDBJ whole genome shotgun (WGS) entry which is preliminary data.</text>
</comment>
<accession>A0ABP3PTZ1</accession>
<dbReference type="PANTHER" id="PTHR43479:SF11">
    <property type="entry name" value="ACREF_ENVCD OPERON REPRESSOR-RELATED"/>
    <property type="match status" value="1"/>
</dbReference>
<protein>
    <recommendedName>
        <fullName evidence="3">HTH tetR-type domain-containing protein</fullName>
    </recommendedName>
</protein>
<feature type="DNA-binding region" description="H-T-H motif" evidence="2">
    <location>
        <begin position="39"/>
        <end position="58"/>
    </location>
</feature>
<dbReference type="EMBL" id="BAAADD010000006">
    <property type="protein sequence ID" value="GAA0573733.1"/>
    <property type="molecule type" value="Genomic_DNA"/>
</dbReference>
<evidence type="ECO:0000313" key="5">
    <source>
        <dbReference type="Proteomes" id="UP001499951"/>
    </source>
</evidence>
<dbReference type="PANTHER" id="PTHR43479">
    <property type="entry name" value="ACREF/ENVCD OPERON REPRESSOR-RELATED"/>
    <property type="match status" value="1"/>
</dbReference>
<dbReference type="Pfam" id="PF00440">
    <property type="entry name" value="TetR_N"/>
    <property type="match status" value="1"/>
</dbReference>
<dbReference type="Proteomes" id="UP001499951">
    <property type="component" value="Unassembled WGS sequence"/>
</dbReference>
<name>A0ABP3PTZ1_9PROT</name>
<evidence type="ECO:0000256" key="1">
    <source>
        <dbReference type="ARBA" id="ARBA00023125"/>
    </source>
</evidence>
<gene>
    <name evidence="4" type="ORF">GCM10008942_23000</name>
</gene>
<dbReference type="PROSITE" id="PS50977">
    <property type="entry name" value="HTH_TETR_2"/>
    <property type="match status" value="1"/>
</dbReference>
<evidence type="ECO:0000259" key="3">
    <source>
        <dbReference type="PROSITE" id="PS50977"/>
    </source>
</evidence>
<keyword evidence="5" id="KW-1185">Reference proteome</keyword>
<dbReference type="InterPro" id="IPR050624">
    <property type="entry name" value="HTH-type_Tx_Regulator"/>
</dbReference>
<reference evidence="5" key="1">
    <citation type="journal article" date="2019" name="Int. J. Syst. Evol. Microbiol.">
        <title>The Global Catalogue of Microorganisms (GCM) 10K type strain sequencing project: providing services to taxonomists for standard genome sequencing and annotation.</title>
        <authorList>
            <consortium name="The Broad Institute Genomics Platform"/>
            <consortium name="The Broad Institute Genome Sequencing Center for Infectious Disease"/>
            <person name="Wu L."/>
            <person name="Ma J."/>
        </authorList>
    </citation>
    <scope>NUCLEOTIDE SEQUENCE [LARGE SCALE GENOMIC DNA]</scope>
    <source>
        <strain evidence="5">JCM 15089</strain>
    </source>
</reference>